<organism evidence="3 4">
    <name type="scientific">Mizuhopecten yessoensis</name>
    <name type="common">Japanese scallop</name>
    <name type="synonym">Patinopecten yessoensis</name>
    <dbReference type="NCBI Taxonomy" id="6573"/>
    <lineage>
        <taxon>Eukaryota</taxon>
        <taxon>Metazoa</taxon>
        <taxon>Spiralia</taxon>
        <taxon>Lophotrochozoa</taxon>
        <taxon>Mollusca</taxon>
        <taxon>Bivalvia</taxon>
        <taxon>Autobranchia</taxon>
        <taxon>Pteriomorphia</taxon>
        <taxon>Pectinida</taxon>
        <taxon>Pectinoidea</taxon>
        <taxon>Pectinidae</taxon>
        <taxon>Mizuhopecten</taxon>
    </lineage>
</organism>
<dbReference type="PRINTS" id="PR00633">
    <property type="entry name" value="RCCNDNSATION"/>
</dbReference>
<feature type="region of interest" description="Disordered" evidence="2">
    <location>
        <begin position="287"/>
        <end position="316"/>
    </location>
</feature>
<dbReference type="STRING" id="6573.A0A210R6B7"/>
<dbReference type="SUPFAM" id="SSF50985">
    <property type="entry name" value="RCC1/BLIP-II"/>
    <property type="match status" value="1"/>
</dbReference>
<dbReference type="Pfam" id="PF13540">
    <property type="entry name" value="RCC1_2"/>
    <property type="match status" value="1"/>
</dbReference>
<dbReference type="EMBL" id="NEDP02000130">
    <property type="protein sequence ID" value="OWF56603.1"/>
    <property type="molecule type" value="Genomic_DNA"/>
</dbReference>
<dbReference type="AlphaFoldDB" id="A0A210R6B7"/>
<keyword evidence="4" id="KW-1185">Reference proteome</keyword>
<feature type="compositionally biased region" description="Basic and acidic residues" evidence="2">
    <location>
        <begin position="303"/>
        <end position="316"/>
    </location>
</feature>
<evidence type="ECO:0000313" key="3">
    <source>
        <dbReference type="EMBL" id="OWF56603.1"/>
    </source>
</evidence>
<feature type="repeat" description="RCC1" evidence="1">
    <location>
        <begin position="218"/>
        <end position="269"/>
    </location>
</feature>
<evidence type="ECO:0000256" key="1">
    <source>
        <dbReference type="PROSITE-ProRule" id="PRU00235"/>
    </source>
</evidence>
<dbReference type="InterPro" id="IPR009091">
    <property type="entry name" value="RCC1/BLIP-II"/>
</dbReference>
<evidence type="ECO:0000313" key="4">
    <source>
        <dbReference type="Proteomes" id="UP000242188"/>
    </source>
</evidence>
<protein>
    <submittedName>
        <fullName evidence="3">RCC1 domain-containing protein 1</fullName>
    </submittedName>
</protein>
<evidence type="ECO:0000256" key="2">
    <source>
        <dbReference type="SAM" id="MobiDB-lite"/>
    </source>
</evidence>
<gene>
    <name evidence="3" type="ORF">KP79_PYT16963</name>
</gene>
<proteinExistence type="predicted"/>
<comment type="caution">
    <text evidence="3">The sequence shown here is derived from an EMBL/GenBank/DDBJ whole genome shotgun (WGS) entry which is preliminary data.</text>
</comment>
<dbReference type="PANTHER" id="PTHR46849">
    <property type="entry name" value="RCC1 DOMAIN-CONTAINING PROTEIN 1"/>
    <property type="match status" value="1"/>
</dbReference>
<dbReference type="Proteomes" id="UP000242188">
    <property type="component" value="Unassembled WGS sequence"/>
</dbReference>
<dbReference type="PANTHER" id="PTHR46849:SF1">
    <property type="entry name" value="RCC1 DOMAIN-CONTAINING PROTEIN 1"/>
    <property type="match status" value="1"/>
</dbReference>
<dbReference type="OrthoDB" id="5370059at2759"/>
<accession>A0A210R6B7</accession>
<dbReference type="PROSITE" id="PS50012">
    <property type="entry name" value="RCC1_3"/>
    <property type="match status" value="1"/>
</dbReference>
<dbReference type="PROSITE" id="PS00626">
    <property type="entry name" value="RCC1_2"/>
    <property type="match status" value="2"/>
</dbReference>
<dbReference type="Gene3D" id="2.130.10.30">
    <property type="entry name" value="Regulator of chromosome condensation 1/beta-lactamase-inhibitor protein II"/>
    <property type="match status" value="2"/>
</dbReference>
<sequence>MHVCVWGTGFNGFKQISEHDDHGSDVSVPTIIQSTSCSIQVIIAWSHLTFIDDHGNISTSPSMERIDEIIKSTDRGAEGSGHRTSRSLTCLNDQIVALLNDGRITLLTSCGMKAVNNGGTEVKTYRGIKNRSLCREENSDLEEIKLNRQLETNITESIHGMDKALLSLDAAGKISSCTLTSLDTRGWAMSSLTPVLCAEPIASVSCGKEHVLLLGQNRQIYSYGGGSRGQLGHGDVVNQREPQLVEALAGVGFSAVAAGGWHSAALSDIGDVWVWGWNESGQLGLPCNEKESDRKNLQSKSTNHSETDVQKPTKLSESKVGMKTQTFIGKNDVFISDQTSELITQSSSVSFDKITSPGSNTCQSNDNQSTARILKDSIPQDSSDVTKVFIGSPSSQPRPVYDRLVSMESHVYVQNCDVTNVQVQSEPCGLDLLDTTVSKISCGARHTALLTDAGVVLTCGWNKYGQLCLGDTKSRDFLQSVDFFVKRNLKVTDIHSGHWNTVIITENDGEHDSVPMTEYLSQETVS</sequence>
<dbReference type="Pfam" id="PF00415">
    <property type="entry name" value="RCC1"/>
    <property type="match status" value="2"/>
</dbReference>
<name>A0A210R6B7_MIZYE</name>
<dbReference type="InterPro" id="IPR052830">
    <property type="entry name" value="RCC1_domain-containing"/>
</dbReference>
<dbReference type="InterPro" id="IPR000408">
    <property type="entry name" value="Reg_chr_condens"/>
</dbReference>
<reference evidence="3 4" key="1">
    <citation type="journal article" date="2017" name="Nat. Ecol. Evol.">
        <title>Scallop genome provides insights into evolution of bilaterian karyotype and development.</title>
        <authorList>
            <person name="Wang S."/>
            <person name="Zhang J."/>
            <person name="Jiao W."/>
            <person name="Li J."/>
            <person name="Xun X."/>
            <person name="Sun Y."/>
            <person name="Guo X."/>
            <person name="Huan P."/>
            <person name="Dong B."/>
            <person name="Zhang L."/>
            <person name="Hu X."/>
            <person name="Sun X."/>
            <person name="Wang J."/>
            <person name="Zhao C."/>
            <person name="Wang Y."/>
            <person name="Wang D."/>
            <person name="Huang X."/>
            <person name="Wang R."/>
            <person name="Lv J."/>
            <person name="Li Y."/>
            <person name="Zhang Z."/>
            <person name="Liu B."/>
            <person name="Lu W."/>
            <person name="Hui Y."/>
            <person name="Liang J."/>
            <person name="Zhou Z."/>
            <person name="Hou R."/>
            <person name="Li X."/>
            <person name="Liu Y."/>
            <person name="Li H."/>
            <person name="Ning X."/>
            <person name="Lin Y."/>
            <person name="Zhao L."/>
            <person name="Xing Q."/>
            <person name="Dou J."/>
            <person name="Li Y."/>
            <person name="Mao J."/>
            <person name="Guo H."/>
            <person name="Dou H."/>
            <person name="Li T."/>
            <person name="Mu C."/>
            <person name="Jiang W."/>
            <person name="Fu Q."/>
            <person name="Fu X."/>
            <person name="Miao Y."/>
            <person name="Liu J."/>
            <person name="Yu Q."/>
            <person name="Li R."/>
            <person name="Liao H."/>
            <person name="Li X."/>
            <person name="Kong Y."/>
            <person name="Jiang Z."/>
            <person name="Chourrout D."/>
            <person name="Li R."/>
            <person name="Bao Z."/>
        </authorList>
    </citation>
    <scope>NUCLEOTIDE SEQUENCE [LARGE SCALE GENOMIC DNA]</scope>
    <source>
        <strain evidence="3 4">PY_sf001</strain>
    </source>
</reference>